<dbReference type="AlphaFoldDB" id="A0AB39UH42"/>
<dbReference type="EMBL" id="CP129675">
    <property type="protein sequence ID" value="XDS47126.1"/>
    <property type="molecule type" value="Genomic_DNA"/>
</dbReference>
<reference evidence="2" key="1">
    <citation type="submission" date="2023-07" db="EMBL/GenBank/DDBJ databases">
        <title>Bifidobacterium aquikefiriaerophilum sp. nov. and Bifidobacterium eccum sp. nov., isolated from water kefir.</title>
        <authorList>
            <person name="Breselge S."/>
            <person name="Bellassi P."/>
            <person name="Barcenilla C."/>
            <person name="Alvarez-Ordonez A."/>
            <person name="Morelli L."/>
            <person name="Cotter P.D."/>
        </authorList>
    </citation>
    <scope>NUCLEOTIDE SEQUENCE</scope>
    <source>
        <strain evidence="3">WK012_4_13</strain>
        <strain evidence="2">WK013_4_14</strain>
        <strain evidence="1">WK048_4_13</strain>
    </source>
</reference>
<dbReference type="EMBL" id="CP129683">
    <property type="protein sequence ID" value="XDS51239.1"/>
    <property type="molecule type" value="Genomic_DNA"/>
</dbReference>
<evidence type="ECO:0000313" key="1">
    <source>
        <dbReference type="EMBL" id="XDS47126.1"/>
    </source>
</evidence>
<dbReference type="RefSeq" id="WP_369342201.1">
    <property type="nucleotide sequence ID" value="NZ_CP129675.1"/>
</dbReference>
<evidence type="ECO:0008006" key="4">
    <source>
        <dbReference type="Google" id="ProtNLM"/>
    </source>
</evidence>
<evidence type="ECO:0000313" key="3">
    <source>
        <dbReference type="EMBL" id="XDS51239.1"/>
    </source>
</evidence>
<sequence length="293" mass="33823">MSSVIFQFFPSPYVEGGAAKSNIQIADILRDSGYCVRPIIPFARHHHDVYDTLQKKGYSCMRLVMPMSVRPQTFKTNHEKLHFYFRLLIRLCFFIPNEFILFLMSIKYSQRKVLFYHGGGNLTQGFLCAALRKLPLIIHIREFIEEDQNWAYLSERLQRKYFDYASVSICISNALEKKFRTKYPTGNFCVVYNAIFNALSGSNRAVSSHKLFGKEVPEIVIVGNIAPHKGQLEAIKAIGWLHDEGQEVHLTVVGDPSHTPRNYLNEIRDTIDEKKLMLTYPWSGIKVKLKDII</sequence>
<protein>
    <recommendedName>
        <fullName evidence="4">Glycosyltransferase</fullName>
    </recommendedName>
</protein>
<dbReference type="EMBL" id="CP129682">
    <property type="protein sequence ID" value="XDS48169.1"/>
    <property type="molecule type" value="Genomic_DNA"/>
</dbReference>
<gene>
    <name evidence="3" type="ORF">QN062_03430</name>
    <name evidence="2" type="ORF">QN216_07445</name>
    <name evidence="1" type="ORF">QN217_03015</name>
</gene>
<name>A0AB39UH42_9BIFI</name>
<accession>A0AB39UH42</accession>
<organism evidence="2">
    <name type="scientific">Bifidobacterium fermentum</name>
    <dbReference type="NCBI Taxonomy" id="3059035"/>
    <lineage>
        <taxon>Bacteria</taxon>
        <taxon>Bacillati</taxon>
        <taxon>Actinomycetota</taxon>
        <taxon>Actinomycetes</taxon>
        <taxon>Bifidobacteriales</taxon>
        <taxon>Bifidobacteriaceae</taxon>
        <taxon>Bifidobacterium</taxon>
    </lineage>
</organism>
<dbReference type="KEGG" id="bfk:QN062_03430"/>
<dbReference type="Gene3D" id="3.40.50.2000">
    <property type="entry name" value="Glycogen Phosphorylase B"/>
    <property type="match status" value="2"/>
</dbReference>
<proteinExistence type="predicted"/>
<dbReference type="SUPFAM" id="SSF53756">
    <property type="entry name" value="UDP-Glycosyltransferase/glycogen phosphorylase"/>
    <property type="match status" value="1"/>
</dbReference>
<evidence type="ECO:0000313" key="2">
    <source>
        <dbReference type="EMBL" id="XDS48169.1"/>
    </source>
</evidence>